<sequence length="199" mass="23042">MANHRDAQTTVIFGRNGTGKSTFCQRIVKHLKGRCIVITYGGMPKIWRKYKRIDPSKKEDWNWKSGIRQIYWVQHEEKTADYIYKYFRGGTIVFDDCREYIPARLDTIKPLKRIVSSFRHMELDLFFVAHAPGDVPKQVWRYNSTTWVGATDDLINKSDIGLGSADKIVKAQAVVNRAFREAKRKGDGSHYGIFLRVVP</sequence>
<organism evidence="1 2">
    <name type="scientific">Flavilitoribacter nigricans (strain ATCC 23147 / DSM 23189 / NBRC 102662 / NCIMB 1420 / SS-2)</name>
    <name type="common">Lewinella nigricans</name>
    <dbReference type="NCBI Taxonomy" id="1122177"/>
    <lineage>
        <taxon>Bacteria</taxon>
        <taxon>Pseudomonadati</taxon>
        <taxon>Bacteroidota</taxon>
        <taxon>Saprospiria</taxon>
        <taxon>Saprospirales</taxon>
        <taxon>Lewinellaceae</taxon>
        <taxon>Flavilitoribacter</taxon>
    </lineage>
</organism>
<dbReference type="RefSeq" id="WP_099155829.1">
    <property type="nucleotide sequence ID" value="NZ_PDUD01000076.1"/>
</dbReference>
<name>A0A2D0MWU3_FLAN2</name>
<accession>A0A2D0MWU3</accession>
<dbReference type="AlphaFoldDB" id="A0A2D0MWU3"/>
<reference evidence="1 2" key="1">
    <citation type="submission" date="2017-10" db="EMBL/GenBank/DDBJ databases">
        <title>The draft genome sequence of Lewinella nigricans NBRC 102662.</title>
        <authorList>
            <person name="Wang K."/>
        </authorList>
    </citation>
    <scope>NUCLEOTIDE SEQUENCE [LARGE SCALE GENOMIC DNA]</scope>
    <source>
        <strain evidence="1 2">NBRC 102662</strain>
    </source>
</reference>
<dbReference type="Gene3D" id="3.40.50.300">
    <property type="entry name" value="P-loop containing nucleotide triphosphate hydrolases"/>
    <property type="match status" value="1"/>
</dbReference>
<protein>
    <recommendedName>
        <fullName evidence="3">AAA family ATPase</fullName>
    </recommendedName>
</protein>
<dbReference type="EMBL" id="PDUD01000076">
    <property type="protein sequence ID" value="PHN00752.1"/>
    <property type="molecule type" value="Genomic_DNA"/>
</dbReference>
<comment type="caution">
    <text evidence="1">The sequence shown here is derived from an EMBL/GenBank/DDBJ whole genome shotgun (WGS) entry which is preliminary data.</text>
</comment>
<gene>
    <name evidence="1" type="ORF">CRP01_40545</name>
</gene>
<dbReference type="OrthoDB" id="793813at2"/>
<proteinExistence type="predicted"/>
<evidence type="ECO:0000313" key="1">
    <source>
        <dbReference type="EMBL" id="PHN00752.1"/>
    </source>
</evidence>
<evidence type="ECO:0000313" key="2">
    <source>
        <dbReference type="Proteomes" id="UP000223913"/>
    </source>
</evidence>
<dbReference type="SUPFAM" id="SSF52540">
    <property type="entry name" value="P-loop containing nucleoside triphosphate hydrolases"/>
    <property type="match status" value="1"/>
</dbReference>
<keyword evidence="2" id="KW-1185">Reference proteome</keyword>
<evidence type="ECO:0008006" key="3">
    <source>
        <dbReference type="Google" id="ProtNLM"/>
    </source>
</evidence>
<dbReference type="InterPro" id="IPR027417">
    <property type="entry name" value="P-loop_NTPase"/>
</dbReference>
<dbReference type="Proteomes" id="UP000223913">
    <property type="component" value="Unassembled WGS sequence"/>
</dbReference>